<reference evidence="1" key="1">
    <citation type="submission" date="2020-05" db="EMBL/GenBank/DDBJ databases">
        <title>Large-scale comparative analyses of tick genomes elucidate their genetic diversity and vector capacities.</title>
        <authorList>
            <person name="Jia N."/>
            <person name="Wang J."/>
            <person name="Shi W."/>
            <person name="Du L."/>
            <person name="Sun Y."/>
            <person name="Zhan W."/>
            <person name="Jiang J."/>
            <person name="Wang Q."/>
            <person name="Zhang B."/>
            <person name="Ji P."/>
            <person name="Sakyi L.B."/>
            <person name="Cui X."/>
            <person name="Yuan T."/>
            <person name="Jiang B."/>
            <person name="Yang W."/>
            <person name="Lam T.T.-Y."/>
            <person name="Chang Q."/>
            <person name="Ding S."/>
            <person name="Wang X."/>
            <person name="Zhu J."/>
            <person name="Ruan X."/>
            <person name="Zhao L."/>
            <person name="Wei J."/>
            <person name="Que T."/>
            <person name="Du C."/>
            <person name="Cheng J."/>
            <person name="Dai P."/>
            <person name="Han X."/>
            <person name="Huang E."/>
            <person name="Gao Y."/>
            <person name="Liu J."/>
            <person name="Shao H."/>
            <person name="Ye R."/>
            <person name="Li L."/>
            <person name="Wei W."/>
            <person name="Wang X."/>
            <person name="Wang C."/>
            <person name="Yang T."/>
            <person name="Huo Q."/>
            <person name="Li W."/>
            <person name="Guo W."/>
            <person name="Chen H."/>
            <person name="Zhou L."/>
            <person name="Ni X."/>
            <person name="Tian J."/>
            <person name="Zhou Y."/>
            <person name="Sheng Y."/>
            <person name="Liu T."/>
            <person name="Pan Y."/>
            <person name="Xia L."/>
            <person name="Li J."/>
            <person name="Zhao F."/>
            <person name="Cao W."/>
        </authorList>
    </citation>
    <scope>NUCLEOTIDE SEQUENCE</scope>
    <source>
        <strain evidence="1">Dsil-2018</strain>
    </source>
</reference>
<gene>
    <name evidence="1" type="ORF">HPB49_014622</name>
</gene>
<comment type="caution">
    <text evidence="1">The sequence shown here is derived from an EMBL/GenBank/DDBJ whole genome shotgun (WGS) entry which is preliminary data.</text>
</comment>
<keyword evidence="2" id="KW-1185">Reference proteome</keyword>
<proteinExistence type="predicted"/>
<dbReference type="EMBL" id="CM023473">
    <property type="protein sequence ID" value="KAH7953963.1"/>
    <property type="molecule type" value="Genomic_DNA"/>
</dbReference>
<evidence type="ECO:0000313" key="2">
    <source>
        <dbReference type="Proteomes" id="UP000821865"/>
    </source>
</evidence>
<dbReference type="Proteomes" id="UP000821865">
    <property type="component" value="Chromosome 4"/>
</dbReference>
<protein>
    <submittedName>
        <fullName evidence="1">Uncharacterized protein</fullName>
    </submittedName>
</protein>
<sequence>MTLRSGHRSSSEEERSGDAVCSSSSSSAMTVAVITKDGLAIGTPDSGTGNNVKHGDRRPSEASSHGGEGCSVQCRYVLIVLGFLGLANVYGMRVNLNVALVAMVNHTAVQETTKPSDCPLPTTHLHGLAQTPANATGHGTKTGQQDGPFVWDPVTQGVILGAFYYGYIVTPIPGGRLAERCGAKWLFGLGTLFTGLLSLLIPVAAHAGVSYLIAVRVLQGIGERATAVSLIHTGGFFGVAMGMYISGLLAGSDFLGGWPSVFYVFGLWTCVWFLFWILFTSNRPADHRWASAREVHMIEADLGEQKPTLARKTPWRKMFTSTAVLGVVMAHFGTHWLQYVLVSELPTYLGTVLHYEIDDNGLYSALPYIGAIVSGAMSGIIADYLRSRALMSPTHIRKLFNGLAHLVPSVMLMIVPTVGGCNGPLSLVLFVLAGTVRGVSEAGYMAIPVDMAPDYAGEKTFC</sequence>
<accession>A0ACB8CXG3</accession>
<organism evidence="1 2">
    <name type="scientific">Dermacentor silvarum</name>
    <name type="common">Tick</name>
    <dbReference type="NCBI Taxonomy" id="543639"/>
    <lineage>
        <taxon>Eukaryota</taxon>
        <taxon>Metazoa</taxon>
        <taxon>Ecdysozoa</taxon>
        <taxon>Arthropoda</taxon>
        <taxon>Chelicerata</taxon>
        <taxon>Arachnida</taxon>
        <taxon>Acari</taxon>
        <taxon>Parasitiformes</taxon>
        <taxon>Ixodida</taxon>
        <taxon>Ixodoidea</taxon>
        <taxon>Ixodidae</taxon>
        <taxon>Rhipicephalinae</taxon>
        <taxon>Dermacentor</taxon>
    </lineage>
</organism>
<evidence type="ECO:0000313" key="1">
    <source>
        <dbReference type="EMBL" id="KAH7953963.1"/>
    </source>
</evidence>
<name>A0ACB8CXG3_DERSI</name>